<dbReference type="InterPro" id="IPR004291">
    <property type="entry name" value="Transposase_IS66_central"/>
</dbReference>
<dbReference type="AlphaFoldDB" id="A0A517TZ58"/>
<proteinExistence type="predicted"/>
<dbReference type="PANTHER" id="PTHR33678">
    <property type="entry name" value="BLL1576 PROTEIN"/>
    <property type="match status" value="1"/>
</dbReference>
<dbReference type="PANTHER" id="PTHR33678:SF1">
    <property type="entry name" value="BLL1576 PROTEIN"/>
    <property type="match status" value="1"/>
</dbReference>
<keyword evidence="3" id="KW-1185">Reference proteome</keyword>
<evidence type="ECO:0000313" key="3">
    <source>
        <dbReference type="Proteomes" id="UP000317909"/>
    </source>
</evidence>
<gene>
    <name evidence="2" type="ORF">I41_28480</name>
</gene>
<dbReference type="Pfam" id="PF03050">
    <property type="entry name" value="DDE_Tnp_IS66"/>
    <property type="match status" value="1"/>
</dbReference>
<name>A0A517TZ58_9BACT</name>
<organism evidence="2 3">
    <name type="scientific">Lacipirellula limnantheis</name>
    <dbReference type="NCBI Taxonomy" id="2528024"/>
    <lineage>
        <taxon>Bacteria</taxon>
        <taxon>Pseudomonadati</taxon>
        <taxon>Planctomycetota</taxon>
        <taxon>Planctomycetia</taxon>
        <taxon>Pirellulales</taxon>
        <taxon>Lacipirellulaceae</taxon>
        <taxon>Lacipirellula</taxon>
    </lineage>
</organism>
<feature type="domain" description="Transposase IS66 central" evidence="1">
    <location>
        <begin position="2"/>
        <end position="179"/>
    </location>
</feature>
<dbReference type="KEGG" id="llh:I41_28480"/>
<dbReference type="InterPro" id="IPR052344">
    <property type="entry name" value="Transposase-related"/>
</dbReference>
<dbReference type="Proteomes" id="UP000317909">
    <property type="component" value="Chromosome"/>
</dbReference>
<accession>A0A517TZ58</accession>
<evidence type="ECO:0000259" key="1">
    <source>
        <dbReference type="Pfam" id="PF03050"/>
    </source>
</evidence>
<dbReference type="EMBL" id="CP036339">
    <property type="protein sequence ID" value="QDT73658.1"/>
    <property type="molecule type" value="Genomic_DNA"/>
</dbReference>
<sequence>MSSVLVSKYADHLPLYRLEDVFARSGVELSRSTLCRWAMQSAAVLEPVYQEMVDRIRLSESIHTDDTPVRVLDASLPKTRTAQFWVYCGDWRNPFTVYDYTTSRRRDGPVEFLANFAGYLHADAFAGYDGIYAIGNVKQVLCWAHARRKFYDARTVQPEVAHVALAYVARLYRIQRDAKELIGSDGLGSEPAWLA</sequence>
<dbReference type="NCBIfam" id="NF033517">
    <property type="entry name" value="transpos_IS66"/>
    <property type="match status" value="1"/>
</dbReference>
<evidence type="ECO:0000313" key="2">
    <source>
        <dbReference type="EMBL" id="QDT73658.1"/>
    </source>
</evidence>
<reference evidence="2 3" key="1">
    <citation type="submission" date="2019-02" db="EMBL/GenBank/DDBJ databases">
        <title>Deep-cultivation of Planctomycetes and their phenomic and genomic characterization uncovers novel biology.</title>
        <authorList>
            <person name="Wiegand S."/>
            <person name="Jogler M."/>
            <person name="Boedeker C."/>
            <person name="Pinto D."/>
            <person name="Vollmers J."/>
            <person name="Rivas-Marin E."/>
            <person name="Kohn T."/>
            <person name="Peeters S.H."/>
            <person name="Heuer A."/>
            <person name="Rast P."/>
            <person name="Oberbeckmann S."/>
            <person name="Bunk B."/>
            <person name="Jeske O."/>
            <person name="Meyerdierks A."/>
            <person name="Storesund J.E."/>
            <person name="Kallscheuer N."/>
            <person name="Luecker S."/>
            <person name="Lage O.M."/>
            <person name="Pohl T."/>
            <person name="Merkel B.J."/>
            <person name="Hornburger P."/>
            <person name="Mueller R.-W."/>
            <person name="Bruemmer F."/>
            <person name="Labrenz M."/>
            <person name="Spormann A.M."/>
            <person name="Op den Camp H."/>
            <person name="Overmann J."/>
            <person name="Amann R."/>
            <person name="Jetten M.S.M."/>
            <person name="Mascher T."/>
            <person name="Medema M.H."/>
            <person name="Devos D.P."/>
            <person name="Kaster A.-K."/>
            <person name="Ovreas L."/>
            <person name="Rohde M."/>
            <person name="Galperin M.Y."/>
            <person name="Jogler C."/>
        </authorList>
    </citation>
    <scope>NUCLEOTIDE SEQUENCE [LARGE SCALE GENOMIC DNA]</scope>
    <source>
        <strain evidence="2 3">I41</strain>
    </source>
</reference>
<protein>
    <submittedName>
        <fullName evidence="2">Transposase IS66 family protein</fullName>
    </submittedName>
</protein>